<gene>
    <name evidence="2" type="ORF">UO65_0995</name>
</gene>
<protein>
    <submittedName>
        <fullName evidence="2">Uncharacterized protein</fullName>
    </submittedName>
</protein>
<dbReference type="Proteomes" id="UP000019277">
    <property type="component" value="Unassembled WGS sequence"/>
</dbReference>
<accession>W7ITL2</accession>
<organism evidence="2 3">
    <name type="scientific">Actinokineospora spheciospongiae</name>
    <dbReference type="NCBI Taxonomy" id="909613"/>
    <lineage>
        <taxon>Bacteria</taxon>
        <taxon>Bacillati</taxon>
        <taxon>Actinomycetota</taxon>
        <taxon>Actinomycetes</taxon>
        <taxon>Pseudonocardiales</taxon>
        <taxon>Pseudonocardiaceae</taxon>
        <taxon>Actinokineospora</taxon>
    </lineage>
</organism>
<evidence type="ECO:0000313" key="2">
    <source>
        <dbReference type="EMBL" id="EWC63698.1"/>
    </source>
</evidence>
<dbReference type="STRING" id="909613.UO65_0995"/>
<evidence type="ECO:0000313" key="3">
    <source>
        <dbReference type="Proteomes" id="UP000019277"/>
    </source>
</evidence>
<evidence type="ECO:0000256" key="1">
    <source>
        <dbReference type="SAM" id="MobiDB-lite"/>
    </source>
</evidence>
<proteinExistence type="predicted"/>
<dbReference type="EMBL" id="AYXG01000039">
    <property type="protein sequence ID" value="EWC63698.1"/>
    <property type="molecule type" value="Genomic_DNA"/>
</dbReference>
<dbReference type="AlphaFoldDB" id="W7ITL2"/>
<keyword evidence="3" id="KW-1185">Reference proteome</keyword>
<sequence>MSDFPALDRANPTTSGTGTPIPVPVTHSTDHIPPPDPR</sequence>
<name>W7ITL2_9PSEU</name>
<feature type="region of interest" description="Disordered" evidence="1">
    <location>
        <begin position="1"/>
        <end position="38"/>
    </location>
</feature>
<reference evidence="2 3" key="1">
    <citation type="journal article" date="2014" name="Genome Announc.">
        <title>Draft Genome Sequence of the Antitrypanosomally Active Sponge-Associated Bacterium Actinokineospora sp. Strain EG49.</title>
        <authorList>
            <person name="Harjes J."/>
            <person name="Ryu T."/>
            <person name="Abdelmohsen U.R."/>
            <person name="Moitinho-Silva L."/>
            <person name="Horn H."/>
            <person name="Ravasi T."/>
            <person name="Hentschel U."/>
        </authorList>
    </citation>
    <scope>NUCLEOTIDE SEQUENCE [LARGE SCALE GENOMIC DNA]</scope>
    <source>
        <strain evidence="2 3">EG49</strain>
    </source>
</reference>
<comment type="caution">
    <text evidence="2">The sequence shown here is derived from an EMBL/GenBank/DDBJ whole genome shotgun (WGS) entry which is preliminary data.</text>
</comment>